<dbReference type="EMBL" id="NPIC01000004">
    <property type="protein sequence ID" value="RDL36427.1"/>
    <property type="molecule type" value="Genomic_DNA"/>
</dbReference>
<dbReference type="PANTHER" id="PTHR35523:SF1">
    <property type="entry name" value="CELL WALL PROTEIN SED1"/>
    <property type="match status" value="1"/>
</dbReference>
<proteinExistence type="predicted"/>
<dbReference type="GeneID" id="43598628"/>
<gene>
    <name evidence="2" type="ORF">BP5553_05779</name>
</gene>
<name>A0A370TLP9_9HELO</name>
<dbReference type="GO" id="GO:0005199">
    <property type="term" value="F:structural constituent of cell wall"/>
    <property type="evidence" value="ECO:0007669"/>
    <property type="project" value="InterPro"/>
</dbReference>
<evidence type="ECO:0008006" key="4">
    <source>
        <dbReference type="Google" id="ProtNLM"/>
    </source>
</evidence>
<accession>A0A370TLP9</accession>
<dbReference type="PANTHER" id="PTHR35523">
    <property type="entry name" value="CELL WALL PROTEIN SED1"/>
    <property type="match status" value="1"/>
</dbReference>
<evidence type="ECO:0000313" key="3">
    <source>
        <dbReference type="Proteomes" id="UP000254866"/>
    </source>
</evidence>
<feature type="signal peptide" evidence="1">
    <location>
        <begin position="1"/>
        <end position="19"/>
    </location>
</feature>
<dbReference type="InterPro" id="IPR038843">
    <property type="entry name" value="Sed1/Spi1"/>
</dbReference>
<evidence type="ECO:0000313" key="2">
    <source>
        <dbReference type="EMBL" id="RDL36427.1"/>
    </source>
</evidence>
<dbReference type="GO" id="GO:0031505">
    <property type="term" value="P:fungal-type cell wall organization"/>
    <property type="evidence" value="ECO:0007669"/>
    <property type="project" value="InterPro"/>
</dbReference>
<feature type="chain" id="PRO_5016728422" description="Cell wall protein SED1" evidence="1">
    <location>
        <begin position="20"/>
        <end position="266"/>
    </location>
</feature>
<sequence length="266" mass="27092">MKTFQSLLPVFGLVSAVMGWSNETTAYTTVTVSSYTTYCPEATTITQGTKTYTATASETLTITDCPCTLTKPVKPTGYPTGVPPISLPSPINNATAPPPVWVTTTVSEYTTYCPAPTSVIQGNQTYTITEATTLTITNCPCTVSYPPSTTKTVTVSTLTTYCPAPTTITHSSSTYTVTTSGTATIPIVSVTTVPNSPPTPTVPAPGVTAAPPAPTAPGVVPTGSNPTVGKPPTPTASSSIIEANSASKADTGIFGLVVAGLAAMLI</sequence>
<dbReference type="STRING" id="2656787.A0A370TLP9"/>
<dbReference type="GO" id="GO:0009277">
    <property type="term" value="C:fungal-type cell wall"/>
    <property type="evidence" value="ECO:0007669"/>
    <property type="project" value="TreeGrafter"/>
</dbReference>
<keyword evidence="1" id="KW-0732">Signal</keyword>
<reference evidence="2 3" key="1">
    <citation type="journal article" date="2018" name="IMA Fungus">
        <title>IMA Genome-F 9: Draft genome sequence of Annulohypoxylon stygium, Aspergillus mulundensis, Berkeleyomyces basicola (syn. Thielaviopsis basicola), Ceratocystis smalleyi, two Cercospora beticola strains, Coleophoma cylindrospora, Fusarium fracticaudum, Phialophora cf. hyalina, and Morchella septimelata.</title>
        <authorList>
            <person name="Wingfield B.D."/>
            <person name="Bills G.F."/>
            <person name="Dong Y."/>
            <person name="Huang W."/>
            <person name="Nel W.J."/>
            <person name="Swalarsk-Parry B.S."/>
            <person name="Vaghefi N."/>
            <person name="Wilken P.M."/>
            <person name="An Z."/>
            <person name="de Beer Z.W."/>
            <person name="De Vos L."/>
            <person name="Chen L."/>
            <person name="Duong T.A."/>
            <person name="Gao Y."/>
            <person name="Hammerbacher A."/>
            <person name="Kikkert J.R."/>
            <person name="Li Y."/>
            <person name="Li H."/>
            <person name="Li K."/>
            <person name="Li Q."/>
            <person name="Liu X."/>
            <person name="Ma X."/>
            <person name="Naidoo K."/>
            <person name="Pethybridge S.J."/>
            <person name="Sun J."/>
            <person name="Steenkamp E.T."/>
            <person name="van der Nest M.A."/>
            <person name="van Wyk S."/>
            <person name="Wingfield M.J."/>
            <person name="Xiong C."/>
            <person name="Yue Q."/>
            <person name="Zhang X."/>
        </authorList>
    </citation>
    <scope>NUCLEOTIDE SEQUENCE [LARGE SCALE GENOMIC DNA]</scope>
    <source>
        <strain evidence="2 3">BP 5553</strain>
    </source>
</reference>
<keyword evidence="3" id="KW-1185">Reference proteome</keyword>
<comment type="caution">
    <text evidence="2">The sequence shown here is derived from an EMBL/GenBank/DDBJ whole genome shotgun (WGS) entry which is preliminary data.</text>
</comment>
<dbReference type="OrthoDB" id="4094614at2759"/>
<dbReference type="AlphaFoldDB" id="A0A370TLP9"/>
<dbReference type="Proteomes" id="UP000254866">
    <property type="component" value="Unassembled WGS sequence"/>
</dbReference>
<dbReference type="RefSeq" id="XP_031869083.1">
    <property type="nucleotide sequence ID" value="XM_032014402.1"/>
</dbReference>
<organism evidence="2 3">
    <name type="scientific">Venustampulla echinocandica</name>
    <dbReference type="NCBI Taxonomy" id="2656787"/>
    <lineage>
        <taxon>Eukaryota</taxon>
        <taxon>Fungi</taxon>
        <taxon>Dikarya</taxon>
        <taxon>Ascomycota</taxon>
        <taxon>Pezizomycotina</taxon>
        <taxon>Leotiomycetes</taxon>
        <taxon>Helotiales</taxon>
        <taxon>Pleuroascaceae</taxon>
        <taxon>Venustampulla</taxon>
    </lineage>
</organism>
<protein>
    <recommendedName>
        <fullName evidence="4">Cell wall protein SED1</fullName>
    </recommendedName>
</protein>
<evidence type="ECO:0000256" key="1">
    <source>
        <dbReference type="SAM" id="SignalP"/>
    </source>
</evidence>